<keyword evidence="6 10" id="KW-0378">Hydrolase</keyword>
<evidence type="ECO:0000256" key="10">
    <source>
        <dbReference type="HAMAP-Rule" id="MF_00139"/>
    </source>
</evidence>
<comment type="pathway">
    <text evidence="2 10">Purine metabolism; IMP biosynthesis via de novo pathway; 5-formamido-1-(5-phospho-D-ribosyl)imidazole-4-carboxamide from 5-amino-1-(5-phospho-D-ribosyl)imidazole-4-carboxamide (10-formyl THF route): step 1/1.</text>
</comment>
<dbReference type="AlphaFoldDB" id="A0A317T8R4"/>
<dbReference type="Gene3D" id="3.40.140.20">
    <property type="match status" value="2"/>
</dbReference>
<dbReference type="EC" id="2.1.2.3" evidence="10"/>
<feature type="domain" description="MGS-like" evidence="11">
    <location>
        <begin position="1"/>
        <end position="149"/>
    </location>
</feature>
<dbReference type="InterPro" id="IPR036914">
    <property type="entry name" value="MGS-like_dom_sf"/>
</dbReference>
<dbReference type="SMART" id="SM00851">
    <property type="entry name" value="MGS"/>
    <property type="match status" value="1"/>
</dbReference>
<dbReference type="EMBL" id="PDNZ01000004">
    <property type="protein sequence ID" value="PWW82137.1"/>
    <property type="molecule type" value="Genomic_DNA"/>
</dbReference>
<name>A0A317T8R4_9CHLB</name>
<accession>A0A317T8R4</accession>
<evidence type="ECO:0000256" key="8">
    <source>
        <dbReference type="ARBA" id="ARBA00050488"/>
    </source>
</evidence>
<evidence type="ECO:0000256" key="9">
    <source>
        <dbReference type="ARBA" id="ARBA00050687"/>
    </source>
</evidence>
<gene>
    <name evidence="10 12" type="primary">purH</name>
    <name evidence="12" type="ORF">CR164_07325</name>
</gene>
<dbReference type="Gene3D" id="3.40.50.1380">
    <property type="entry name" value="Methylglyoxal synthase-like domain"/>
    <property type="match status" value="1"/>
</dbReference>
<dbReference type="UniPathway" id="UPA00074">
    <property type="reaction ID" value="UER00133"/>
</dbReference>
<dbReference type="FunFam" id="3.40.50.1380:FF:000001">
    <property type="entry name" value="Bifunctional purine biosynthesis protein PurH"/>
    <property type="match status" value="1"/>
</dbReference>
<dbReference type="PANTHER" id="PTHR11692">
    <property type="entry name" value="BIFUNCTIONAL PURINE BIOSYNTHESIS PROTEIN PURH"/>
    <property type="match status" value="1"/>
</dbReference>
<dbReference type="GO" id="GO:0003937">
    <property type="term" value="F:IMP cyclohydrolase activity"/>
    <property type="evidence" value="ECO:0007669"/>
    <property type="project" value="UniProtKB-UniRule"/>
</dbReference>
<keyword evidence="4 10" id="KW-0808">Transferase</keyword>
<evidence type="ECO:0000256" key="7">
    <source>
        <dbReference type="ARBA" id="ARBA00023268"/>
    </source>
</evidence>
<dbReference type="NCBIfam" id="TIGR00355">
    <property type="entry name" value="purH"/>
    <property type="match status" value="1"/>
</dbReference>
<reference evidence="13" key="1">
    <citation type="submission" date="2017-10" db="EMBL/GenBank/DDBJ databases">
        <authorList>
            <person name="Gaisin V.A."/>
            <person name="Rysina M.S."/>
            <person name="Grouzdev D.S."/>
        </authorList>
    </citation>
    <scope>NUCLEOTIDE SEQUENCE [LARGE SCALE GENOMIC DNA]</scope>
    <source>
        <strain evidence="13">V1</strain>
    </source>
</reference>
<dbReference type="GO" id="GO:0005829">
    <property type="term" value="C:cytosol"/>
    <property type="evidence" value="ECO:0007669"/>
    <property type="project" value="TreeGrafter"/>
</dbReference>
<evidence type="ECO:0000256" key="2">
    <source>
        <dbReference type="ARBA" id="ARBA00004954"/>
    </source>
</evidence>
<organism evidence="12 13">
    <name type="scientific">Prosthecochloris marina</name>
    <dbReference type="NCBI Taxonomy" id="2017681"/>
    <lineage>
        <taxon>Bacteria</taxon>
        <taxon>Pseudomonadati</taxon>
        <taxon>Chlorobiota</taxon>
        <taxon>Chlorobiia</taxon>
        <taxon>Chlorobiales</taxon>
        <taxon>Chlorobiaceae</taxon>
        <taxon>Prosthecochloris</taxon>
    </lineage>
</organism>
<dbReference type="EC" id="3.5.4.10" evidence="10"/>
<dbReference type="GO" id="GO:0006189">
    <property type="term" value="P:'de novo' IMP biosynthetic process"/>
    <property type="evidence" value="ECO:0007669"/>
    <property type="project" value="UniProtKB-UniRule"/>
</dbReference>
<dbReference type="CDD" id="cd01421">
    <property type="entry name" value="IMPCH"/>
    <property type="match status" value="1"/>
</dbReference>
<evidence type="ECO:0000256" key="4">
    <source>
        <dbReference type="ARBA" id="ARBA00022679"/>
    </source>
</evidence>
<comment type="pathway">
    <text evidence="1 10">Purine metabolism; IMP biosynthesis via de novo pathway; IMP from 5-formamido-1-(5-phospho-D-ribosyl)imidazole-4-carboxamide: step 1/1.</text>
</comment>
<comment type="caution">
    <text evidence="12">The sequence shown here is derived from an EMBL/GenBank/DDBJ whole genome shotgun (WGS) entry which is preliminary data.</text>
</comment>
<keyword evidence="13" id="KW-1185">Reference proteome</keyword>
<proteinExistence type="inferred from homology"/>
<evidence type="ECO:0000256" key="6">
    <source>
        <dbReference type="ARBA" id="ARBA00022801"/>
    </source>
</evidence>
<dbReference type="GO" id="GO:0004643">
    <property type="term" value="F:phosphoribosylaminoimidazolecarboxamide formyltransferase activity"/>
    <property type="evidence" value="ECO:0007669"/>
    <property type="project" value="UniProtKB-UniRule"/>
</dbReference>
<evidence type="ECO:0000259" key="11">
    <source>
        <dbReference type="PROSITE" id="PS51855"/>
    </source>
</evidence>
<dbReference type="SMART" id="SM00798">
    <property type="entry name" value="AICARFT_IMPCHas"/>
    <property type="match status" value="1"/>
</dbReference>
<dbReference type="RefSeq" id="WP_110023270.1">
    <property type="nucleotide sequence ID" value="NZ_PDNZ01000004.1"/>
</dbReference>
<dbReference type="PIRSF" id="PIRSF000414">
    <property type="entry name" value="AICARFT_IMPCHas"/>
    <property type="match status" value="1"/>
</dbReference>
<dbReference type="InterPro" id="IPR016193">
    <property type="entry name" value="Cytidine_deaminase-like"/>
</dbReference>
<dbReference type="OrthoDB" id="9802065at2"/>
<dbReference type="Proteomes" id="UP000246278">
    <property type="component" value="Unassembled WGS sequence"/>
</dbReference>
<evidence type="ECO:0000313" key="13">
    <source>
        <dbReference type="Proteomes" id="UP000246278"/>
    </source>
</evidence>
<dbReference type="InterPro" id="IPR024051">
    <property type="entry name" value="AICAR_Tfase_dup_dom_sf"/>
</dbReference>
<dbReference type="Pfam" id="PF01808">
    <property type="entry name" value="AICARFT_IMPCHas"/>
    <property type="match status" value="1"/>
</dbReference>
<comment type="similarity">
    <text evidence="3 10">Belongs to the PurH family.</text>
</comment>
<keyword evidence="7 10" id="KW-0511">Multifunctional enzyme</keyword>
<dbReference type="InterPro" id="IPR011607">
    <property type="entry name" value="MGS-like_dom"/>
</dbReference>
<evidence type="ECO:0000313" key="12">
    <source>
        <dbReference type="EMBL" id="PWW82137.1"/>
    </source>
</evidence>
<comment type="catalytic activity">
    <reaction evidence="9 10">
        <text>IMP + H2O = 5-formamido-1-(5-phospho-D-ribosyl)imidazole-4-carboxamide</text>
        <dbReference type="Rhea" id="RHEA:18445"/>
        <dbReference type="ChEBI" id="CHEBI:15377"/>
        <dbReference type="ChEBI" id="CHEBI:58053"/>
        <dbReference type="ChEBI" id="CHEBI:58467"/>
        <dbReference type="EC" id="3.5.4.10"/>
    </reaction>
</comment>
<evidence type="ECO:0000256" key="1">
    <source>
        <dbReference type="ARBA" id="ARBA00004844"/>
    </source>
</evidence>
<evidence type="ECO:0000256" key="3">
    <source>
        <dbReference type="ARBA" id="ARBA00007667"/>
    </source>
</evidence>
<dbReference type="FunFam" id="3.40.140.20:FF:000001">
    <property type="entry name" value="Bifunctional purine biosynthesis protein PurH"/>
    <property type="match status" value="1"/>
</dbReference>
<keyword evidence="5 10" id="KW-0658">Purine biosynthesis</keyword>
<dbReference type="PANTHER" id="PTHR11692:SF0">
    <property type="entry name" value="BIFUNCTIONAL PURINE BIOSYNTHESIS PROTEIN ATIC"/>
    <property type="match status" value="1"/>
</dbReference>
<comment type="catalytic activity">
    <reaction evidence="8 10">
        <text>(6R)-10-formyltetrahydrofolate + 5-amino-1-(5-phospho-beta-D-ribosyl)imidazole-4-carboxamide = 5-formamido-1-(5-phospho-D-ribosyl)imidazole-4-carboxamide + (6S)-5,6,7,8-tetrahydrofolate</text>
        <dbReference type="Rhea" id="RHEA:22192"/>
        <dbReference type="ChEBI" id="CHEBI:57453"/>
        <dbReference type="ChEBI" id="CHEBI:58467"/>
        <dbReference type="ChEBI" id="CHEBI:58475"/>
        <dbReference type="ChEBI" id="CHEBI:195366"/>
        <dbReference type="EC" id="2.1.2.3"/>
    </reaction>
</comment>
<sequence>MSDPVIKRALVSVSDKTGIVDFCRELSSMGVEIFSTGGTLRTIQSAGVPAASISTITGFPEIMDGRVKTLHPKIHGGLLAVRDNADHIVQAEENGIGFIDMVVVNLYPFEETVAKPDVTFEDAIENIDIGGPSMLRSAAKNNESVTVVTDSADYALVLEEMRMNSGATTRSTRLRLARKVFELTSRYDSAIAGYMTGIENGGKDSGIDKTSLKLERELDMRYGENPHQQAGFYRMNDGECSRSFGEYFEKLHGKALSYNNMLDTAAATGLIEEFSGEDPAVVIIKHTNPCGVAQASALVDAYRKAFSTDTQSPFGGIIAFNKPLDMETAKAVDEIFTEILIAPSYEDGVLELLQKKKNRRLLLQKQPLPKDVIEYKSTQFGMLVQDRDSRIVSREDLKVVTKRQPSSEELDDLMFAWKICKHVKSNTIVYVKNRQTLGVGAGQMSRVDSAKIARSKAAEAGLELKGSAVASDAFFPFADGLLAAAEAGASAVIQPGGSIRDEEVISAADDHNLAMVFTSMRHFKH</sequence>
<dbReference type="PROSITE" id="PS51855">
    <property type="entry name" value="MGS"/>
    <property type="match status" value="1"/>
</dbReference>
<dbReference type="InterPro" id="IPR002695">
    <property type="entry name" value="PurH-like"/>
</dbReference>
<dbReference type="HAMAP" id="MF_00139">
    <property type="entry name" value="PurH"/>
    <property type="match status" value="1"/>
</dbReference>
<dbReference type="NCBIfam" id="NF002049">
    <property type="entry name" value="PRK00881.1"/>
    <property type="match status" value="1"/>
</dbReference>
<dbReference type="Pfam" id="PF02142">
    <property type="entry name" value="MGS"/>
    <property type="match status" value="1"/>
</dbReference>
<evidence type="ECO:0000256" key="5">
    <source>
        <dbReference type="ARBA" id="ARBA00022755"/>
    </source>
</evidence>
<dbReference type="SUPFAM" id="SSF52335">
    <property type="entry name" value="Methylglyoxal synthase-like"/>
    <property type="match status" value="1"/>
</dbReference>
<dbReference type="SUPFAM" id="SSF53927">
    <property type="entry name" value="Cytidine deaminase-like"/>
    <property type="match status" value="1"/>
</dbReference>
<protein>
    <recommendedName>
        <fullName evidence="10">Bifunctional purine biosynthesis protein PurH</fullName>
    </recommendedName>
    <domain>
        <recommendedName>
            <fullName evidence="10">Phosphoribosylaminoimidazolecarboxamide formyltransferase</fullName>
            <ecNumber evidence="10">2.1.2.3</ecNumber>
        </recommendedName>
        <alternativeName>
            <fullName evidence="10">AICAR transformylase</fullName>
        </alternativeName>
    </domain>
    <domain>
        <recommendedName>
            <fullName evidence="10">IMP cyclohydrolase</fullName>
            <ecNumber evidence="10">3.5.4.10</ecNumber>
        </recommendedName>
        <alternativeName>
            <fullName evidence="10">ATIC</fullName>
        </alternativeName>
        <alternativeName>
            <fullName evidence="10">IMP synthase</fullName>
        </alternativeName>
        <alternativeName>
            <fullName evidence="10">Inosinicase</fullName>
        </alternativeName>
    </domain>
</protein>
<comment type="domain">
    <text evidence="10">The IMP cyclohydrolase activity resides in the N-terminal region.</text>
</comment>